<dbReference type="GO" id="GO:0005524">
    <property type="term" value="F:ATP binding"/>
    <property type="evidence" value="ECO:0007669"/>
    <property type="project" value="UniProtKB-KW"/>
</dbReference>
<dbReference type="SUPFAM" id="SSF52540">
    <property type="entry name" value="P-loop containing nucleoside triphosphate hydrolases"/>
    <property type="match status" value="1"/>
</dbReference>
<keyword evidence="6" id="KW-1185">Reference proteome</keyword>
<dbReference type="GO" id="GO:0016887">
    <property type="term" value="F:ATP hydrolysis activity"/>
    <property type="evidence" value="ECO:0007669"/>
    <property type="project" value="InterPro"/>
</dbReference>
<accession>A0AAP0AUL2</accession>
<gene>
    <name evidence="5" type="ORF">KSP39_PZI022304</name>
</gene>
<dbReference type="GO" id="GO:0005739">
    <property type="term" value="C:mitochondrion"/>
    <property type="evidence" value="ECO:0007669"/>
    <property type="project" value="TreeGrafter"/>
</dbReference>
<evidence type="ECO:0000256" key="4">
    <source>
        <dbReference type="SAM" id="MobiDB-lite"/>
    </source>
</evidence>
<feature type="region of interest" description="Disordered" evidence="4">
    <location>
        <begin position="484"/>
        <end position="516"/>
    </location>
</feature>
<evidence type="ECO:0000313" key="5">
    <source>
        <dbReference type="EMBL" id="KAK8915954.1"/>
    </source>
</evidence>
<dbReference type="NCBIfam" id="NF040713">
    <property type="entry name" value="ZapE"/>
    <property type="match status" value="1"/>
</dbReference>
<dbReference type="Gene3D" id="3.40.50.300">
    <property type="entry name" value="P-loop containing nucleotide triphosphate hydrolases"/>
    <property type="match status" value="1"/>
</dbReference>
<dbReference type="PANTHER" id="PTHR12169">
    <property type="entry name" value="ATPASE N2B"/>
    <property type="match status" value="1"/>
</dbReference>
<dbReference type="GO" id="GO:0009507">
    <property type="term" value="C:chloroplast"/>
    <property type="evidence" value="ECO:0007669"/>
    <property type="project" value="TreeGrafter"/>
</dbReference>
<keyword evidence="2" id="KW-0547">Nucleotide-binding</keyword>
<reference evidence="5 6" key="1">
    <citation type="journal article" date="2022" name="Nat. Plants">
        <title>Genomes of leafy and leafless Platanthera orchids illuminate the evolution of mycoheterotrophy.</title>
        <authorList>
            <person name="Li M.H."/>
            <person name="Liu K.W."/>
            <person name="Li Z."/>
            <person name="Lu H.C."/>
            <person name="Ye Q.L."/>
            <person name="Zhang D."/>
            <person name="Wang J.Y."/>
            <person name="Li Y.F."/>
            <person name="Zhong Z.M."/>
            <person name="Liu X."/>
            <person name="Yu X."/>
            <person name="Liu D.K."/>
            <person name="Tu X.D."/>
            <person name="Liu B."/>
            <person name="Hao Y."/>
            <person name="Liao X.Y."/>
            <person name="Jiang Y.T."/>
            <person name="Sun W.H."/>
            <person name="Chen J."/>
            <person name="Chen Y.Q."/>
            <person name="Ai Y."/>
            <person name="Zhai J.W."/>
            <person name="Wu S.S."/>
            <person name="Zhou Z."/>
            <person name="Hsiao Y.Y."/>
            <person name="Wu W.L."/>
            <person name="Chen Y.Y."/>
            <person name="Lin Y.F."/>
            <person name="Hsu J.L."/>
            <person name="Li C.Y."/>
            <person name="Wang Z.W."/>
            <person name="Zhao X."/>
            <person name="Zhong W.Y."/>
            <person name="Ma X.K."/>
            <person name="Ma L."/>
            <person name="Huang J."/>
            <person name="Chen G.Z."/>
            <person name="Huang M.Z."/>
            <person name="Huang L."/>
            <person name="Peng D.H."/>
            <person name="Luo Y.B."/>
            <person name="Zou S.Q."/>
            <person name="Chen S.P."/>
            <person name="Lan S."/>
            <person name="Tsai W.C."/>
            <person name="Van de Peer Y."/>
            <person name="Liu Z.J."/>
        </authorList>
    </citation>
    <scope>NUCLEOTIDE SEQUENCE [LARGE SCALE GENOMIC DNA]</scope>
    <source>
        <strain evidence="5">Lor287</strain>
    </source>
</reference>
<evidence type="ECO:0000256" key="3">
    <source>
        <dbReference type="ARBA" id="ARBA00022840"/>
    </source>
</evidence>
<dbReference type="InterPro" id="IPR027417">
    <property type="entry name" value="P-loop_NTPase"/>
</dbReference>
<proteinExistence type="inferred from homology"/>
<dbReference type="InterPro" id="IPR005654">
    <property type="entry name" value="ATPase_AFG1-like"/>
</dbReference>
<organism evidence="5 6">
    <name type="scientific">Platanthera zijinensis</name>
    <dbReference type="NCBI Taxonomy" id="2320716"/>
    <lineage>
        <taxon>Eukaryota</taxon>
        <taxon>Viridiplantae</taxon>
        <taxon>Streptophyta</taxon>
        <taxon>Embryophyta</taxon>
        <taxon>Tracheophyta</taxon>
        <taxon>Spermatophyta</taxon>
        <taxon>Magnoliopsida</taxon>
        <taxon>Liliopsida</taxon>
        <taxon>Asparagales</taxon>
        <taxon>Orchidaceae</taxon>
        <taxon>Orchidoideae</taxon>
        <taxon>Orchideae</taxon>
        <taxon>Orchidinae</taxon>
        <taxon>Platanthera</taxon>
    </lineage>
</organism>
<evidence type="ECO:0000256" key="2">
    <source>
        <dbReference type="ARBA" id="ARBA00022741"/>
    </source>
</evidence>
<dbReference type="Pfam" id="PF03969">
    <property type="entry name" value="AFG1_ATPase"/>
    <property type="match status" value="1"/>
</dbReference>
<comment type="caution">
    <text evidence="5">The sequence shown here is derived from an EMBL/GenBank/DDBJ whole genome shotgun (WGS) entry which is preliminary data.</text>
</comment>
<evidence type="ECO:0008006" key="7">
    <source>
        <dbReference type="Google" id="ProtNLM"/>
    </source>
</evidence>
<sequence>MMRGAAQALRHARYFSQIRGDRLILSNGSPMISNLRGAATCALYRPFIHKIINRYLIQTVRSLSISVASDSTGASADLGRSGPFVEYERRIASGELVDGDAFQVDTIMLLQRLYQQLVENEDSCQLDRYSTSHKAGRSRWLWSRFVPQSRYSPVKGLYLYGGVGTGKTMLMDLFYNQLPSNWRRWRRHFHDFMLDVHKRLQMHKGVADPLEIVAGEISDESILLCLDEFMVTDVADALILNRLFKHLFSKGIVLLATSNRSPDSLYEGGLQRDLFLPFIDSLKEKCVVHEIGSSTDYRRLTSAEQGFYFIGVSTVVFKQRFLNLIGKETPHPQVVEVAMGRELQVPLSANGCAYFPFVDLCDKPLGAADYLGLFAKFHTLALDGVPRFGIHNRSAAYRFVTLVDVMYENRARFLCNAEASPSALLEKIVTVAEARRISPRSSSRSQKGDDLELCVDNELGFAKDRTISRLIEMSSREYLEQHERNIASQMPPSASLDKEKQEAEENANVPSPGVMI</sequence>
<evidence type="ECO:0000313" key="6">
    <source>
        <dbReference type="Proteomes" id="UP001418222"/>
    </source>
</evidence>
<keyword evidence="3" id="KW-0067">ATP-binding</keyword>
<dbReference type="Proteomes" id="UP001418222">
    <property type="component" value="Unassembled WGS sequence"/>
</dbReference>
<dbReference type="PANTHER" id="PTHR12169:SF29">
    <property type="entry name" value="AFG1-LIKE ATPASE FAMILY PROTEIN"/>
    <property type="match status" value="1"/>
</dbReference>
<dbReference type="AlphaFoldDB" id="A0AAP0AUL2"/>
<name>A0AAP0AUL2_9ASPA</name>
<dbReference type="EMBL" id="JBBWWQ010000020">
    <property type="protein sequence ID" value="KAK8915954.1"/>
    <property type="molecule type" value="Genomic_DNA"/>
</dbReference>
<comment type="similarity">
    <text evidence="1">Belongs to the AFG1 ATPase family.</text>
</comment>
<evidence type="ECO:0000256" key="1">
    <source>
        <dbReference type="ARBA" id="ARBA00010322"/>
    </source>
</evidence>
<dbReference type="FunFam" id="3.40.50.300:FF:000856">
    <property type="entry name" value="AFG1-like ATPase isoform X1"/>
    <property type="match status" value="1"/>
</dbReference>
<protein>
    <recommendedName>
        <fullName evidence="7">Lactation elevated protein 1</fullName>
    </recommendedName>
</protein>